<gene>
    <name evidence="2" type="ORF">AWJ07_18075</name>
</gene>
<name>A0A106BZA7_SHEFR</name>
<sequence>MARLIHIKMHRLLRSKRGKLFFVLSFVLIIFIAISVLNRIANTHNVWYFNCHADGYFSQQGESLLTVDKSNLWLMLDIDHHQAQLTYKLDSSTDITEIANLLGQVKRVDMGSFTYYLELTLQPIRWQENSRLHPYLRNEYGITTPDFKDGLSVSQQVQVIDLDQTLTKATLKFLPSNNTWSCQLLSANNPD</sequence>
<feature type="transmembrane region" description="Helical" evidence="1">
    <location>
        <begin position="20"/>
        <end position="41"/>
    </location>
</feature>
<organism evidence="2">
    <name type="scientific">Shewanella frigidimarina</name>
    <dbReference type="NCBI Taxonomy" id="56812"/>
    <lineage>
        <taxon>Bacteria</taxon>
        <taxon>Pseudomonadati</taxon>
        <taxon>Pseudomonadota</taxon>
        <taxon>Gammaproteobacteria</taxon>
        <taxon>Alteromonadales</taxon>
        <taxon>Shewanellaceae</taxon>
        <taxon>Shewanella</taxon>
    </lineage>
</organism>
<accession>A0A106BZA7</accession>
<keyword evidence="1" id="KW-0812">Transmembrane</keyword>
<proteinExistence type="predicted"/>
<protein>
    <submittedName>
        <fullName evidence="2">Uncharacterized protein</fullName>
    </submittedName>
</protein>
<keyword evidence="1" id="KW-0472">Membrane</keyword>
<dbReference type="Proteomes" id="UP000055702">
    <property type="component" value="Unassembled WGS sequence"/>
</dbReference>
<dbReference type="RefSeq" id="WP_059746290.1">
    <property type="nucleotide sequence ID" value="NZ_JBOZOX010000028.1"/>
</dbReference>
<keyword evidence="1" id="KW-1133">Transmembrane helix</keyword>
<comment type="caution">
    <text evidence="2">The sequence shown here is derived from an EMBL/GenBank/DDBJ whole genome shotgun (WGS) entry which is preliminary data.</text>
</comment>
<evidence type="ECO:0000313" key="3">
    <source>
        <dbReference type="Proteomes" id="UP000055702"/>
    </source>
</evidence>
<evidence type="ECO:0000256" key="1">
    <source>
        <dbReference type="SAM" id="Phobius"/>
    </source>
</evidence>
<dbReference type="EMBL" id="LRDC01000025">
    <property type="protein sequence ID" value="KVX01362.1"/>
    <property type="molecule type" value="Genomic_DNA"/>
</dbReference>
<dbReference type="AlphaFoldDB" id="A0A106BZA7"/>
<reference evidence="2 3" key="1">
    <citation type="submission" date="2016-01" db="EMBL/GenBank/DDBJ databases">
        <title>Draft genome of the antarctic isolate Shewanella frigidimarina Ag06-30.</title>
        <authorList>
            <person name="Parmeciano Di Noto G."/>
            <person name="Vazquez S."/>
            <person name="Mac Cormack W."/>
            <person name="Iriarte A."/>
            <person name="Quiroga C."/>
        </authorList>
    </citation>
    <scope>NUCLEOTIDE SEQUENCE [LARGE SCALE GENOMIC DNA]</scope>
    <source>
        <strain evidence="2 3">Ag06-30</strain>
    </source>
</reference>
<evidence type="ECO:0000313" key="2">
    <source>
        <dbReference type="EMBL" id="KVX01362.1"/>
    </source>
</evidence>